<evidence type="ECO:0000313" key="4">
    <source>
        <dbReference type="EMBL" id="PRR73145.1"/>
    </source>
</evidence>
<dbReference type="AlphaFoldDB" id="A0A2T0ASR7"/>
<dbReference type="InterPro" id="IPR001882">
    <property type="entry name" value="Biotin_BS"/>
</dbReference>
<dbReference type="PANTHER" id="PTHR45266:SF3">
    <property type="entry name" value="OXALOACETATE DECARBOXYLASE ALPHA CHAIN"/>
    <property type="match status" value="1"/>
</dbReference>
<dbReference type="EC" id="4.1.1.70" evidence="4"/>
<dbReference type="Pfam" id="PF00364">
    <property type="entry name" value="Biotin_lipoyl"/>
    <property type="match status" value="1"/>
</dbReference>
<feature type="compositionally biased region" description="Basic and acidic residues" evidence="2">
    <location>
        <begin position="21"/>
        <end position="30"/>
    </location>
</feature>
<evidence type="ECO:0000313" key="5">
    <source>
        <dbReference type="Proteomes" id="UP000238415"/>
    </source>
</evidence>
<dbReference type="SUPFAM" id="SSF51230">
    <property type="entry name" value="Single hybrid motif"/>
    <property type="match status" value="1"/>
</dbReference>
<dbReference type="Gene3D" id="2.40.50.100">
    <property type="match status" value="1"/>
</dbReference>
<keyword evidence="5" id="KW-1185">Reference proteome</keyword>
<evidence type="ECO:0000256" key="1">
    <source>
        <dbReference type="ARBA" id="ARBA00023267"/>
    </source>
</evidence>
<sequence length="129" mass="13339">MKTYIIHVNGQRFEVTVEEKKEGPAVRKEAAPVTAIPMPSEPPAAVQGPPSSSKAAAGNGNIVTAPLPGKVVSVKVKAGAPVRKGQVLMVLEAMKMENEIVAAADGKVAEIYVGEGSSVNVGQPLLKVE</sequence>
<keyword evidence="4" id="KW-0456">Lyase</keyword>
<dbReference type="InterPro" id="IPR050709">
    <property type="entry name" value="Biotin_Carboxyl_Carrier/Decarb"/>
</dbReference>
<organism evidence="4 5">
    <name type="scientific">Neomoorella humiferrea</name>
    <dbReference type="NCBI Taxonomy" id="676965"/>
    <lineage>
        <taxon>Bacteria</taxon>
        <taxon>Bacillati</taxon>
        <taxon>Bacillota</taxon>
        <taxon>Clostridia</taxon>
        <taxon>Neomoorellales</taxon>
        <taxon>Neomoorellaceae</taxon>
        <taxon>Neomoorella</taxon>
    </lineage>
</organism>
<accession>A0A2T0ASR7</accession>
<feature type="region of interest" description="Disordered" evidence="2">
    <location>
        <begin position="21"/>
        <end position="59"/>
    </location>
</feature>
<feature type="domain" description="Lipoyl-binding" evidence="3">
    <location>
        <begin position="54"/>
        <end position="129"/>
    </location>
</feature>
<proteinExistence type="predicted"/>
<comment type="caution">
    <text evidence="4">The sequence shown here is derived from an EMBL/GenBank/DDBJ whole genome shotgun (WGS) entry which is preliminary data.</text>
</comment>
<dbReference type="PANTHER" id="PTHR45266">
    <property type="entry name" value="OXALOACETATE DECARBOXYLASE ALPHA CHAIN"/>
    <property type="match status" value="1"/>
</dbReference>
<evidence type="ECO:0000256" key="2">
    <source>
        <dbReference type="SAM" id="MobiDB-lite"/>
    </source>
</evidence>
<dbReference type="CDD" id="cd06850">
    <property type="entry name" value="biotinyl_domain"/>
    <property type="match status" value="1"/>
</dbReference>
<dbReference type="RefSeq" id="WP_106005254.1">
    <property type="nucleotide sequence ID" value="NZ_CP136419.1"/>
</dbReference>
<name>A0A2T0ASR7_9FIRM</name>
<dbReference type="PROSITE" id="PS00188">
    <property type="entry name" value="BIOTIN"/>
    <property type="match status" value="1"/>
</dbReference>
<dbReference type="OrthoDB" id="9812676at2"/>
<gene>
    <name evidence="4" type="primary">gcdC_2</name>
    <name evidence="4" type="ORF">MOHU_12720</name>
</gene>
<reference evidence="4 5" key="1">
    <citation type="submission" date="2018-03" db="EMBL/GenBank/DDBJ databases">
        <title>Genome sequence of Moorella humiferrea DSM 23265.</title>
        <authorList>
            <person name="Poehlein A."/>
            <person name="Daniel R."/>
        </authorList>
    </citation>
    <scope>NUCLEOTIDE SEQUENCE [LARGE SCALE GENOMIC DNA]</scope>
    <source>
        <strain evidence="4 5">DSM 23265</strain>
    </source>
</reference>
<dbReference type="GO" id="GO:0016829">
    <property type="term" value="F:lyase activity"/>
    <property type="evidence" value="ECO:0007669"/>
    <property type="project" value="UniProtKB-KW"/>
</dbReference>
<evidence type="ECO:0000259" key="3">
    <source>
        <dbReference type="PROSITE" id="PS50968"/>
    </source>
</evidence>
<dbReference type="FunFam" id="2.40.50.100:FF:000003">
    <property type="entry name" value="Acetyl-CoA carboxylase biotin carboxyl carrier protein"/>
    <property type="match status" value="1"/>
</dbReference>
<dbReference type="EMBL" id="PVXM01000023">
    <property type="protein sequence ID" value="PRR73145.1"/>
    <property type="molecule type" value="Genomic_DNA"/>
</dbReference>
<protein>
    <submittedName>
        <fullName evidence="4">Glutaconyl-CoA decarboxylase subunit gamma</fullName>
        <ecNumber evidence="4">4.1.1.70</ecNumber>
    </submittedName>
</protein>
<dbReference type="InterPro" id="IPR000089">
    <property type="entry name" value="Biotin_lipoyl"/>
</dbReference>
<keyword evidence="1" id="KW-0092">Biotin</keyword>
<dbReference type="PROSITE" id="PS50968">
    <property type="entry name" value="BIOTINYL_LIPOYL"/>
    <property type="match status" value="1"/>
</dbReference>
<dbReference type="Proteomes" id="UP000238415">
    <property type="component" value="Unassembled WGS sequence"/>
</dbReference>
<dbReference type="InterPro" id="IPR011053">
    <property type="entry name" value="Single_hybrid_motif"/>
</dbReference>